<comment type="PTM">
    <text evidence="3">4'-phosphopantetheine is transferred from CoA to a specific serine of apo-ACP by AcpS. This modification is essential for activity because fatty acids are bound in thioester linkage to the sulfhydryl of the prosthetic group.</text>
</comment>
<dbReference type="STRING" id="408657.SAMN04487995_1045"/>
<proteinExistence type="inferred from homology"/>
<keyword evidence="1 3" id="KW-0596">Phosphopantetheine</keyword>
<evidence type="ECO:0000256" key="2">
    <source>
        <dbReference type="ARBA" id="ARBA00022553"/>
    </source>
</evidence>
<dbReference type="Gene3D" id="1.10.1200.10">
    <property type="entry name" value="ACP-like"/>
    <property type="match status" value="1"/>
</dbReference>
<dbReference type="InterPro" id="IPR036736">
    <property type="entry name" value="ACP-like_sf"/>
</dbReference>
<protein>
    <recommendedName>
        <fullName evidence="3 4">Acyl carrier protein</fullName>
        <shortName evidence="3">ACP</shortName>
    </recommendedName>
</protein>
<keyword evidence="3" id="KW-0444">Lipid biosynthesis</keyword>
<keyword evidence="2 3" id="KW-0597">Phosphoprotein</keyword>
<keyword evidence="3" id="KW-0443">Lipid metabolism</keyword>
<keyword evidence="8" id="KW-1185">Reference proteome</keyword>
<comment type="subcellular location">
    <subcellularLocation>
        <location evidence="3">Cytoplasm</location>
    </subcellularLocation>
</comment>
<evidence type="ECO:0000256" key="5">
    <source>
        <dbReference type="RuleBase" id="RU003545"/>
    </source>
</evidence>
<evidence type="ECO:0000259" key="6">
    <source>
        <dbReference type="PROSITE" id="PS50075"/>
    </source>
</evidence>
<evidence type="ECO:0000256" key="3">
    <source>
        <dbReference type="HAMAP-Rule" id="MF_01217"/>
    </source>
</evidence>
<evidence type="ECO:0000256" key="1">
    <source>
        <dbReference type="ARBA" id="ARBA00022450"/>
    </source>
</evidence>
<dbReference type="Pfam" id="PF00550">
    <property type="entry name" value="PP-binding"/>
    <property type="match status" value="1"/>
</dbReference>
<dbReference type="Proteomes" id="UP000199532">
    <property type="component" value="Unassembled WGS sequence"/>
</dbReference>
<dbReference type="UniPathway" id="UPA00094"/>
<comment type="PTM">
    <text evidence="5">4'-phosphopantetheine is transferred from CoA to a specific serine of apo-ACP by acpS.</text>
</comment>
<dbReference type="NCBIfam" id="TIGR00517">
    <property type="entry name" value="acyl_carrier"/>
    <property type="match status" value="1"/>
</dbReference>
<evidence type="ECO:0000313" key="8">
    <source>
        <dbReference type="Proteomes" id="UP000199532"/>
    </source>
</evidence>
<comment type="pathway">
    <text evidence="3 5">Lipid metabolism; fatty acid biosynthesis.</text>
</comment>
<keyword evidence="3" id="KW-0275">Fatty acid biosynthesis</keyword>
<comment type="function">
    <text evidence="3 5">Carrier of the growing fatty acid chain in fatty acid biosynthesis.</text>
</comment>
<dbReference type="GO" id="GO:0000035">
    <property type="term" value="F:acyl binding"/>
    <property type="evidence" value="ECO:0007669"/>
    <property type="project" value="TreeGrafter"/>
</dbReference>
<dbReference type="PROSITE" id="PS50075">
    <property type="entry name" value="CARRIER"/>
    <property type="match status" value="1"/>
</dbReference>
<dbReference type="NCBIfam" id="NF002148">
    <property type="entry name" value="PRK00982.1-2"/>
    <property type="match status" value="1"/>
</dbReference>
<feature type="domain" description="Carrier" evidence="6">
    <location>
        <begin position="1"/>
        <end position="73"/>
    </location>
</feature>
<dbReference type="PANTHER" id="PTHR20863">
    <property type="entry name" value="ACYL CARRIER PROTEIN"/>
    <property type="match status" value="1"/>
</dbReference>
<comment type="similarity">
    <text evidence="3">Belongs to the acyl carrier protein (ACP) family.</text>
</comment>
<reference evidence="7 8" key="1">
    <citation type="submission" date="2016-10" db="EMBL/GenBank/DDBJ databases">
        <authorList>
            <person name="de Groot N.N."/>
        </authorList>
    </citation>
    <scope>NUCLEOTIDE SEQUENCE [LARGE SCALE GENOMIC DNA]</scope>
    <source>
        <strain evidence="7 8">DSM 19938</strain>
    </source>
</reference>
<keyword evidence="3" id="KW-0276">Fatty acid metabolism</keyword>
<dbReference type="RefSeq" id="WP_090332969.1">
    <property type="nucleotide sequence ID" value="NZ_FNXY01000002.1"/>
</dbReference>
<feature type="modified residue" description="O-(pantetheine 4'-phosphoryl)serine" evidence="3">
    <location>
        <position position="33"/>
    </location>
</feature>
<keyword evidence="3" id="KW-0963">Cytoplasm</keyword>
<sequence length="77" mass="8814">MRERIIKILNNFGVDSSAVTDNANFIKDLGFDSLDTVDLMMQLEQEFNIAIPDDDYSKIVTVKSLVEYLEERQTILA</sequence>
<dbReference type="GO" id="GO:0000036">
    <property type="term" value="F:acyl carrier activity"/>
    <property type="evidence" value="ECO:0007669"/>
    <property type="project" value="UniProtKB-UniRule"/>
</dbReference>
<dbReference type="GO" id="GO:0005737">
    <property type="term" value="C:cytoplasm"/>
    <property type="evidence" value="ECO:0007669"/>
    <property type="project" value="UniProtKB-SubCell"/>
</dbReference>
<dbReference type="HAMAP" id="MF_01217">
    <property type="entry name" value="Acyl_carrier"/>
    <property type="match status" value="1"/>
</dbReference>
<evidence type="ECO:0000256" key="4">
    <source>
        <dbReference type="NCBIfam" id="TIGR00517"/>
    </source>
</evidence>
<accession>A0A1H6R5P5</accession>
<dbReference type="AlphaFoldDB" id="A0A1H6R5P5"/>
<organism evidence="7 8">
    <name type="scientific">Dyadobacter koreensis</name>
    <dbReference type="NCBI Taxonomy" id="408657"/>
    <lineage>
        <taxon>Bacteria</taxon>
        <taxon>Pseudomonadati</taxon>
        <taxon>Bacteroidota</taxon>
        <taxon>Cytophagia</taxon>
        <taxon>Cytophagales</taxon>
        <taxon>Spirosomataceae</taxon>
        <taxon>Dyadobacter</taxon>
    </lineage>
</organism>
<dbReference type="InterPro" id="IPR009081">
    <property type="entry name" value="PP-bd_ACP"/>
</dbReference>
<name>A0A1H6R5P5_9BACT</name>
<dbReference type="OrthoDB" id="9804551at2"/>
<dbReference type="SUPFAM" id="SSF47336">
    <property type="entry name" value="ACP-like"/>
    <property type="match status" value="1"/>
</dbReference>
<dbReference type="EMBL" id="FNXY01000002">
    <property type="protein sequence ID" value="SEI51141.1"/>
    <property type="molecule type" value="Genomic_DNA"/>
</dbReference>
<dbReference type="InterPro" id="IPR003231">
    <property type="entry name" value="ACP"/>
</dbReference>
<evidence type="ECO:0000313" key="7">
    <source>
        <dbReference type="EMBL" id="SEI51141.1"/>
    </source>
</evidence>
<gene>
    <name evidence="3" type="primary">acpP</name>
    <name evidence="7" type="ORF">SAMN04487995_1045</name>
</gene>
<dbReference type="PANTHER" id="PTHR20863:SF76">
    <property type="entry name" value="CARRIER DOMAIN-CONTAINING PROTEIN"/>
    <property type="match status" value="1"/>
</dbReference>
<dbReference type="NCBIfam" id="NF002150">
    <property type="entry name" value="PRK00982.1-4"/>
    <property type="match status" value="1"/>
</dbReference>